<dbReference type="PANTHER" id="PTHR11003">
    <property type="entry name" value="POTASSIUM CHANNEL, SUBFAMILY K"/>
    <property type="match status" value="1"/>
</dbReference>
<feature type="transmembrane region" description="Helical" evidence="9">
    <location>
        <begin position="100"/>
        <end position="118"/>
    </location>
</feature>
<keyword evidence="13" id="KW-1185">Reference proteome</keyword>
<keyword evidence="7" id="KW-0407">Ion channel</keyword>
<keyword evidence="5" id="KW-0406">Ion transport</keyword>
<dbReference type="GO" id="GO:0030322">
    <property type="term" value="P:stabilization of membrane potential"/>
    <property type="evidence" value="ECO:0007669"/>
    <property type="project" value="TreeGrafter"/>
</dbReference>
<evidence type="ECO:0000313" key="13">
    <source>
        <dbReference type="Proteomes" id="UP000009046"/>
    </source>
</evidence>
<dbReference type="HOGENOM" id="CLU_1322312_0_0_1"/>
<evidence type="ECO:0000256" key="6">
    <source>
        <dbReference type="ARBA" id="ARBA00023136"/>
    </source>
</evidence>
<keyword evidence="2" id="KW-0813">Transport</keyword>
<reference evidence="11" key="1">
    <citation type="submission" date="2007-04" db="EMBL/GenBank/DDBJ databases">
        <title>Annotation of Pediculus humanus corporis strain USDA.</title>
        <authorList>
            <person name="Kirkness E."/>
            <person name="Hannick L."/>
            <person name="Hass B."/>
            <person name="Bruggner R."/>
            <person name="Lawson D."/>
            <person name="Bidwell S."/>
            <person name="Joardar V."/>
            <person name="Caler E."/>
            <person name="Walenz B."/>
            <person name="Inman J."/>
            <person name="Schobel S."/>
            <person name="Galinsky K."/>
            <person name="Amedeo P."/>
            <person name="Strausberg R."/>
        </authorList>
    </citation>
    <scope>NUCLEOTIDE SEQUENCE</scope>
    <source>
        <strain evidence="11">USDA</strain>
    </source>
</reference>
<sequence length="208" mass="23275">MEELQQKQLQEPFYFHSSSSVGGGGGGGGGGSLTKGQQINPNSIFTDNKDMLIDEDWNFKSTGSILAPLTLCLLIMVTYIILGSILFVKLESWPFTDCCFFCFMSLSTINLTDLIILKKNIKNTTVWLCSIYILTGLALTAMCFNILHEELLKRLKRQLMSGLYTPPDSEYDNNNKNKKKLKKKRKMYVQAEDVVVPGPDLYTSSSSS</sequence>
<evidence type="ECO:0000256" key="3">
    <source>
        <dbReference type="ARBA" id="ARBA00022692"/>
    </source>
</evidence>
<dbReference type="OrthoDB" id="297496at2759"/>
<keyword evidence="6 9" id="KW-0472">Membrane</keyword>
<dbReference type="GO" id="GO:0022841">
    <property type="term" value="F:potassium ion leak channel activity"/>
    <property type="evidence" value="ECO:0007669"/>
    <property type="project" value="TreeGrafter"/>
</dbReference>
<dbReference type="SUPFAM" id="SSF81324">
    <property type="entry name" value="Voltage-gated potassium channels"/>
    <property type="match status" value="1"/>
</dbReference>
<dbReference type="STRING" id="121224.E0VJ78"/>
<dbReference type="KEGG" id="phu:Phum_PHUM239880"/>
<accession>E0VJ78</accession>
<evidence type="ECO:0000256" key="8">
    <source>
        <dbReference type="SAM" id="MobiDB-lite"/>
    </source>
</evidence>
<feature type="compositionally biased region" description="Basic residues" evidence="8">
    <location>
        <begin position="176"/>
        <end position="186"/>
    </location>
</feature>
<dbReference type="PANTHER" id="PTHR11003:SF257">
    <property type="entry name" value="POTASSIUM CHANNEL DOMAIN-CONTAINING PROTEIN"/>
    <property type="match status" value="1"/>
</dbReference>
<evidence type="ECO:0000256" key="5">
    <source>
        <dbReference type="ARBA" id="ARBA00023065"/>
    </source>
</evidence>
<reference evidence="11" key="2">
    <citation type="submission" date="2007-04" db="EMBL/GenBank/DDBJ databases">
        <title>The genome of the human body louse.</title>
        <authorList>
            <consortium name="The Human Body Louse Genome Consortium"/>
            <person name="Kirkness E."/>
            <person name="Walenz B."/>
            <person name="Hass B."/>
            <person name="Bruggner R."/>
            <person name="Strausberg R."/>
        </authorList>
    </citation>
    <scope>NUCLEOTIDE SEQUENCE</scope>
    <source>
        <strain evidence="11">USDA</strain>
    </source>
</reference>
<dbReference type="VEuPathDB" id="VectorBase:PHUM239880"/>
<dbReference type="EnsemblMetazoa" id="PHUM239880-RA">
    <property type="protein sequence ID" value="PHUM239880-PA"/>
    <property type="gene ID" value="PHUM239880"/>
</dbReference>
<dbReference type="InParanoid" id="E0VJ78"/>
<feature type="transmembrane region" description="Helical" evidence="9">
    <location>
        <begin position="65"/>
        <end position="88"/>
    </location>
</feature>
<keyword evidence="3 9" id="KW-0812">Transmembrane</keyword>
<evidence type="ECO:0000256" key="7">
    <source>
        <dbReference type="ARBA" id="ARBA00023303"/>
    </source>
</evidence>
<dbReference type="Gene3D" id="1.10.287.70">
    <property type="match status" value="1"/>
</dbReference>
<dbReference type="EMBL" id="AAZO01002782">
    <property type="status" value="NOT_ANNOTATED_CDS"/>
    <property type="molecule type" value="Genomic_DNA"/>
</dbReference>
<evidence type="ECO:0000256" key="9">
    <source>
        <dbReference type="SAM" id="Phobius"/>
    </source>
</evidence>
<dbReference type="GO" id="GO:0015271">
    <property type="term" value="F:outward rectifier potassium channel activity"/>
    <property type="evidence" value="ECO:0007669"/>
    <property type="project" value="TreeGrafter"/>
</dbReference>
<dbReference type="Proteomes" id="UP000009046">
    <property type="component" value="Unassembled WGS sequence"/>
</dbReference>
<evidence type="ECO:0000256" key="1">
    <source>
        <dbReference type="ARBA" id="ARBA00004141"/>
    </source>
</evidence>
<dbReference type="RefSeq" id="XP_002426172.1">
    <property type="nucleotide sequence ID" value="XM_002426127.1"/>
</dbReference>
<evidence type="ECO:0000256" key="4">
    <source>
        <dbReference type="ARBA" id="ARBA00022989"/>
    </source>
</evidence>
<proteinExistence type="predicted"/>
<dbReference type="InterPro" id="IPR013099">
    <property type="entry name" value="K_chnl_dom"/>
</dbReference>
<dbReference type="EMBL" id="DS235221">
    <property type="protein sequence ID" value="EEB13434.1"/>
    <property type="molecule type" value="Genomic_DNA"/>
</dbReference>
<reference evidence="12" key="3">
    <citation type="submission" date="2020-05" db="UniProtKB">
        <authorList>
            <consortium name="EnsemblMetazoa"/>
        </authorList>
    </citation>
    <scope>IDENTIFICATION</scope>
    <source>
        <strain evidence="12">USDA</strain>
    </source>
</reference>
<dbReference type="CTD" id="8230752"/>
<feature type="region of interest" description="Disordered" evidence="8">
    <location>
        <begin position="166"/>
        <end position="186"/>
    </location>
</feature>
<dbReference type="eggNOG" id="KOG1418">
    <property type="taxonomic scope" value="Eukaryota"/>
</dbReference>
<dbReference type="GO" id="GO:0005886">
    <property type="term" value="C:plasma membrane"/>
    <property type="evidence" value="ECO:0007669"/>
    <property type="project" value="TreeGrafter"/>
</dbReference>
<name>E0VJ78_PEDHC</name>
<organism>
    <name type="scientific">Pediculus humanus subsp. corporis</name>
    <name type="common">Body louse</name>
    <dbReference type="NCBI Taxonomy" id="121224"/>
    <lineage>
        <taxon>Eukaryota</taxon>
        <taxon>Metazoa</taxon>
        <taxon>Ecdysozoa</taxon>
        <taxon>Arthropoda</taxon>
        <taxon>Hexapoda</taxon>
        <taxon>Insecta</taxon>
        <taxon>Pterygota</taxon>
        <taxon>Neoptera</taxon>
        <taxon>Paraneoptera</taxon>
        <taxon>Psocodea</taxon>
        <taxon>Troctomorpha</taxon>
        <taxon>Phthiraptera</taxon>
        <taxon>Anoplura</taxon>
        <taxon>Pediculidae</taxon>
        <taxon>Pediculus</taxon>
    </lineage>
</organism>
<dbReference type="Pfam" id="PF07885">
    <property type="entry name" value="Ion_trans_2"/>
    <property type="match status" value="1"/>
</dbReference>
<dbReference type="AlphaFoldDB" id="E0VJ78"/>
<dbReference type="InterPro" id="IPR003280">
    <property type="entry name" value="2pore_dom_K_chnl"/>
</dbReference>
<protein>
    <recommendedName>
        <fullName evidence="10">Potassium channel domain-containing protein</fullName>
    </recommendedName>
</protein>
<feature type="domain" description="Potassium channel" evidence="10">
    <location>
        <begin position="75"/>
        <end position="150"/>
    </location>
</feature>
<keyword evidence="4 9" id="KW-1133">Transmembrane helix</keyword>
<gene>
    <name evidence="12" type="primary">8230752</name>
    <name evidence="11" type="ORF">Phum_PHUM239880</name>
</gene>
<evidence type="ECO:0000259" key="10">
    <source>
        <dbReference type="Pfam" id="PF07885"/>
    </source>
</evidence>
<feature type="transmembrane region" description="Helical" evidence="9">
    <location>
        <begin position="124"/>
        <end position="147"/>
    </location>
</feature>
<comment type="subcellular location">
    <subcellularLocation>
        <location evidence="1">Membrane</location>
        <topology evidence="1">Multi-pass membrane protein</topology>
    </subcellularLocation>
</comment>
<dbReference type="GeneID" id="8230752"/>
<evidence type="ECO:0000313" key="11">
    <source>
        <dbReference type="EMBL" id="EEB13434.1"/>
    </source>
</evidence>
<evidence type="ECO:0000313" key="12">
    <source>
        <dbReference type="EnsemblMetazoa" id="PHUM239880-PA"/>
    </source>
</evidence>
<evidence type="ECO:0000256" key="2">
    <source>
        <dbReference type="ARBA" id="ARBA00022448"/>
    </source>
</evidence>